<proteinExistence type="predicted"/>
<dbReference type="CDD" id="cd12148">
    <property type="entry name" value="fungal_TF_MHR"/>
    <property type="match status" value="1"/>
</dbReference>
<evidence type="ECO:0000256" key="2">
    <source>
        <dbReference type="ARBA" id="ARBA00022723"/>
    </source>
</evidence>
<dbReference type="PANTHER" id="PTHR31001:SF40">
    <property type="entry name" value="ZN(II)2CYS6 TRANSCRIPTION FACTOR (EUROFUNG)"/>
    <property type="match status" value="1"/>
</dbReference>
<dbReference type="InterPro" id="IPR007219">
    <property type="entry name" value="XnlR_reg_dom"/>
</dbReference>
<dbReference type="InterPro" id="IPR050613">
    <property type="entry name" value="Sec_Metabolite_Reg"/>
</dbReference>
<evidence type="ECO:0000313" key="6">
    <source>
        <dbReference type="Proteomes" id="UP000250140"/>
    </source>
</evidence>
<keyword evidence="3" id="KW-0539">Nucleus</keyword>
<dbReference type="Pfam" id="PF04082">
    <property type="entry name" value="Fungal_trans"/>
    <property type="match status" value="1"/>
</dbReference>
<evidence type="ECO:0000256" key="3">
    <source>
        <dbReference type="ARBA" id="ARBA00023242"/>
    </source>
</evidence>
<keyword evidence="2" id="KW-0479">Metal-binding</keyword>
<dbReference type="InterPro" id="IPR036864">
    <property type="entry name" value="Zn2-C6_fun-type_DNA-bd_sf"/>
</dbReference>
<feature type="domain" description="Zn(2)-C6 fungal-type" evidence="4">
    <location>
        <begin position="12"/>
        <end position="47"/>
    </location>
</feature>
<dbReference type="PANTHER" id="PTHR31001">
    <property type="entry name" value="UNCHARACTERIZED TRANSCRIPTIONAL REGULATORY PROTEIN"/>
    <property type="match status" value="1"/>
</dbReference>
<dbReference type="Proteomes" id="UP000250140">
    <property type="component" value="Unassembled WGS sequence"/>
</dbReference>
<gene>
    <name evidence="5" type="ORF">AOQ84DRAFT_308293</name>
</gene>
<name>A0A8E2FE82_9PEZI</name>
<dbReference type="InterPro" id="IPR001138">
    <property type="entry name" value="Zn2Cys6_DnaBD"/>
</dbReference>
<evidence type="ECO:0000256" key="1">
    <source>
        <dbReference type="ARBA" id="ARBA00004123"/>
    </source>
</evidence>
<dbReference type="GO" id="GO:0006351">
    <property type="term" value="P:DNA-templated transcription"/>
    <property type="evidence" value="ECO:0007669"/>
    <property type="project" value="InterPro"/>
</dbReference>
<dbReference type="CDD" id="cd00067">
    <property type="entry name" value="GAL4"/>
    <property type="match status" value="1"/>
</dbReference>
<dbReference type="EMBL" id="KV748531">
    <property type="protein sequence ID" value="OCL14788.1"/>
    <property type="molecule type" value="Genomic_DNA"/>
</dbReference>
<sequence length="680" mass="76690">MPFSMKRRMPINCEPCRSRKIRCARNPPPGPCETCVRRGVPPSECVYLRRGAQTRALSEQNTAQVSNDELLVRIQTLENLLRDNNDVPSNAHALQDCFAPTTLGMNVRRYQSHSSDSTTVPALSSLSPSLSTPALIGTLHISATGHVRYQPRASQWSSILDESPLAAHVKDFDGSSCDDPSRFPFCSSTKVDRQQLIAALPPIRQCNELKDVFLEVFSPLFHIIHEPTFLADYTRFQDDPESPCLSWLALLFVIMSIAVTAADDKSPLLRDLGRKPTNSQNIAILSARYRQEAMACLEADHYLWRHNVYTLQALILLIYGINHTHGKTWALLGLTHNIAMALGCHIDPQRFGLGLVQSEERRRCWAGLKMLYTMQNTTMGVIDRFPINYDVGLPADLNDSDLTEAIVPITLSTAPTQMTYMLFKFRTYDICSKICDVIFGHQTPTYEWIMGLEQDIFVQQDKWNARYLSDCESSDMPVHHTVHLNILYGYSHQLMLLLHRPILINALSGLTVEQINDSRNRCIDSARGLLQIYRTLGQTAQFAPFLWYTRGLGSFHAFHAAVVLVFVLSTPDGDRRFHEISAELKNTLNMFDGMAEYSTVAAKAVPLLRYLMTSLSAEHRTLQTPTNLDCEQTGHDGQVSQMEALMARLQPQEWLSPSTVTWGEWDFLLGNNSFHQVIAT</sequence>
<protein>
    <submittedName>
        <fullName evidence="5">C6 zinc finger domain-containing protein</fullName>
    </submittedName>
</protein>
<comment type="subcellular location">
    <subcellularLocation>
        <location evidence="1">Nucleus</location>
    </subcellularLocation>
</comment>
<dbReference type="GO" id="GO:0008270">
    <property type="term" value="F:zinc ion binding"/>
    <property type="evidence" value="ECO:0007669"/>
    <property type="project" value="InterPro"/>
</dbReference>
<dbReference type="GO" id="GO:0000981">
    <property type="term" value="F:DNA-binding transcription factor activity, RNA polymerase II-specific"/>
    <property type="evidence" value="ECO:0007669"/>
    <property type="project" value="InterPro"/>
</dbReference>
<dbReference type="SMART" id="SM00066">
    <property type="entry name" value="GAL4"/>
    <property type="match status" value="1"/>
</dbReference>
<reference evidence="5 6" key="1">
    <citation type="journal article" date="2016" name="Nat. Commun.">
        <title>Ectomycorrhizal ecology is imprinted in the genome of the dominant symbiotic fungus Cenococcum geophilum.</title>
        <authorList>
            <consortium name="DOE Joint Genome Institute"/>
            <person name="Peter M."/>
            <person name="Kohler A."/>
            <person name="Ohm R.A."/>
            <person name="Kuo A."/>
            <person name="Krutzmann J."/>
            <person name="Morin E."/>
            <person name="Arend M."/>
            <person name="Barry K.W."/>
            <person name="Binder M."/>
            <person name="Choi C."/>
            <person name="Clum A."/>
            <person name="Copeland A."/>
            <person name="Grisel N."/>
            <person name="Haridas S."/>
            <person name="Kipfer T."/>
            <person name="LaButti K."/>
            <person name="Lindquist E."/>
            <person name="Lipzen A."/>
            <person name="Maire R."/>
            <person name="Meier B."/>
            <person name="Mihaltcheva S."/>
            <person name="Molinier V."/>
            <person name="Murat C."/>
            <person name="Poggeler S."/>
            <person name="Quandt C.A."/>
            <person name="Sperisen C."/>
            <person name="Tritt A."/>
            <person name="Tisserant E."/>
            <person name="Crous P.W."/>
            <person name="Henrissat B."/>
            <person name="Nehls U."/>
            <person name="Egli S."/>
            <person name="Spatafora J.W."/>
            <person name="Grigoriev I.V."/>
            <person name="Martin F.M."/>
        </authorList>
    </citation>
    <scope>NUCLEOTIDE SEQUENCE [LARGE SCALE GENOMIC DNA]</scope>
    <source>
        <strain evidence="5 6">CBS 207.34</strain>
    </source>
</reference>
<dbReference type="GO" id="GO:0003677">
    <property type="term" value="F:DNA binding"/>
    <property type="evidence" value="ECO:0007669"/>
    <property type="project" value="InterPro"/>
</dbReference>
<keyword evidence="6" id="KW-1185">Reference proteome</keyword>
<accession>A0A8E2FE82</accession>
<evidence type="ECO:0000313" key="5">
    <source>
        <dbReference type="EMBL" id="OCL14788.1"/>
    </source>
</evidence>
<dbReference type="SUPFAM" id="SSF57701">
    <property type="entry name" value="Zn2/Cys6 DNA-binding domain"/>
    <property type="match status" value="1"/>
</dbReference>
<dbReference type="PROSITE" id="PS50048">
    <property type="entry name" value="ZN2_CY6_FUNGAL_2"/>
    <property type="match status" value="1"/>
</dbReference>
<organism evidence="5 6">
    <name type="scientific">Glonium stellatum</name>
    <dbReference type="NCBI Taxonomy" id="574774"/>
    <lineage>
        <taxon>Eukaryota</taxon>
        <taxon>Fungi</taxon>
        <taxon>Dikarya</taxon>
        <taxon>Ascomycota</taxon>
        <taxon>Pezizomycotina</taxon>
        <taxon>Dothideomycetes</taxon>
        <taxon>Pleosporomycetidae</taxon>
        <taxon>Gloniales</taxon>
        <taxon>Gloniaceae</taxon>
        <taxon>Glonium</taxon>
    </lineage>
</organism>
<dbReference type="Gene3D" id="4.10.240.10">
    <property type="entry name" value="Zn(2)-C6 fungal-type DNA-binding domain"/>
    <property type="match status" value="1"/>
</dbReference>
<dbReference type="GO" id="GO:0005634">
    <property type="term" value="C:nucleus"/>
    <property type="evidence" value="ECO:0007669"/>
    <property type="project" value="UniProtKB-SubCell"/>
</dbReference>
<dbReference type="AlphaFoldDB" id="A0A8E2FE82"/>
<evidence type="ECO:0000259" key="4">
    <source>
        <dbReference type="PROSITE" id="PS50048"/>
    </source>
</evidence>
<dbReference type="OrthoDB" id="2406834at2759"/>